<dbReference type="PANTHER" id="PTHR22916">
    <property type="entry name" value="GLYCOSYLTRANSFERASE"/>
    <property type="match status" value="1"/>
</dbReference>
<keyword evidence="3" id="KW-1185">Reference proteome</keyword>
<proteinExistence type="predicted"/>
<dbReference type="Gene3D" id="3.90.550.10">
    <property type="entry name" value="Spore Coat Polysaccharide Biosynthesis Protein SpsA, Chain A"/>
    <property type="match status" value="1"/>
</dbReference>
<dbReference type="InterPro" id="IPR001173">
    <property type="entry name" value="Glyco_trans_2-like"/>
</dbReference>
<evidence type="ECO:0000313" key="2">
    <source>
        <dbReference type="EMBL" id="NEZ57397.1"/>
    </source>
</evidence>
<keyword evidence="2" id="KW-0808">Transferase</keyword>
<dbReference type="CDD" id="cd00761">
    <property type="entry name" value="Glyco_tranf_GTA_type"/>
    <property type="match status" value="1"/>
</dbReference>
<dbReference type="Proteomes" id="UP000481033">
    <property type="component" value="Unassembled WGS sequence"/>
</dbReference>
<dbReference type="AlphaFoldDB" id="A0A6M0RMA4"/>
<dbReference type="RefSeq" id="WP_163699481.1">
    <property type="nucleotide sequence ID" value="NZ_QXHD01000004.1"/>
</dbReference>
<reference evidence="2 3" key="1">
    <citation type="journal article" date="2020" name="Microb. Ecol.">
        <title>Ecogenomics of the Marine Benthic Filamentous Cyanobacterium Adonisia.</title>
        <authorList>
            <person name="Walter J.M."/>
            <person name="Coutinho F.H."/>
            <person name="Leomil L."/>
            <person name="Hargreaves P.I."/>
            <person name="Campeao M.E."/>
            <person name="Vieira V.V."/>
            <person name="Silva B.S."/>
            <person name="Fistarol G.O."/>
            <person name="Salomon P.S."/>
            <person name="Sawabe T."/>
            <person name="Mino S."/>
            <person name="Hosokawa M."/>
            <person name="Miyashita H."/>
            <person name="Maruyama F."/>
            <person name="van Verk M.C."/>
            <person name="Dutilh B.E."/>
            <person name="Thompson C.C."/>
            <person name="Thompson F.L."/>
        </authorList>
    </citation>
    <scope>NUCLEOTIDE SEQUENCE [LARGE SCALE GENOMIC DNA]</scope>
    <source>
        <strain evidence="2 3">CCMR0081</strain>
    </source>
</reference>
<organism evidence="2 3">
    <name type="scientific">Adonisia turfae CCMR0081</name>
    <dbReference type="NCBI Taxonomy" id="2292702"/>
    <lineage>
        <taxon>Bacteria</taxon>
        <taxon>Bacillati</taxon>
        <taxon>Cyanobacteriota</taxon>
        <taxon>Adonisia</taxon>
        <taxon>Adonisia turfae</taxon>
    </lineage>
</organism>
<comment type="caution">
    <text evidence="2">The sequence shown here is derived from an EMBL/GenBank/DDBJ whole genome shotgun (WGS) entry which is preliminary data.</text>
</comment>
<dbReference type="InterPro" id="IPR029044">
    <property type="entry name" value="Nucleotide-diphossugar_trans"/>
</dbReference>
<sequence>MPQLQVLQEPLTVSVVVPLYNKAAYIEQTLNSILAQTHPSQEIIVVDDGSTDDGPDLVNAMEDERIQLIYQDNQGPGSARNRGLLAANANYVAFLDADDEWLPNFLEITLNHLRQHPDCALCVTGQYRGKNRSDWCKTLSALGLTSGRWQLPHGLPPEQFKPNIDVLHSGAIVCDRTIVNRFGGFYDKHHCTYGEDIYLWLQVILNYPIYRDLQPLMWYHTEASDLAVWNQVRPPWPMLLEPEPLRRSCPESYRPLLESILNTYAAIAAYRATTAEDLTTVNRLFDAFPEARKQMFQDWRKRVDYLIANVPNLRRTLKGFKRGS</sequence>
<evidence type="ECO:0000313" key="3">
    <source>
        <dbReference type="Proteomes" id="UP000481033"/>
    </source>
</evidence>
<accession>A0A6M0RMA4</accession>
<feature type="domain" description="Glycosyltransferase 2-like" evidence="1">
    <location>
        <begin position="14"/>
        <end position="177"/>
    </location>
</feature>
<dbReference type="PANTHER" id="PTHR22916:SF3">
    <property type="entry name" value="UDP-GLCNAC:BETAGAL BETA-1,3-N-ACETYLGLUCOSAMINYLTRANSFERASE-LIKE PROTEIN 1"/>
    <property type="match status" value="1"/>
</dbReference>
<dbReference type="EMBL" id="QXHD01000004">
    <property type="protein sequence ID" value="NEZ57397.1"/>
    <property type="molecule type" value="Genomic_DNA"/>
</dbReference>
<dbReference type="SUPFAM" id="SSF53448">
    <property type="entry name" value="Nucleotide-diphospho-sugar transferases"/>
    <property type="match status" value="1"/>
</dbReference>
<evidence type="ECO:0000259" key="1">
    <source>
        <dbReference type="Pfam" id="PF00535"/>
    </source>
</evidence>
<dbReference type="GO" id="GO:0016758">
    <property type="term" value="F:hexosyltransferase activity"/>
    <property type="evidence" value="ECO:0007669"/>
    <property type="project" value="UniProtKB-ARBA"/>
</dbReference>
<name>A0A6M0RMA4_9CYAN</name>
<gene>
    <name evidence="2" type="ORF">DXZ20_17300</name>
</gene>
<dbReference type="Pfam" id="PF00535">
    <property type="entry name" value="Glycos_transf_2"/>
    <property type="match status" value="1"/>
</dbReference>
<protein>
    <submittedName>
        <fullName evidence="2">Glycosyltransferase family 2 protein</fullName>
    </submittedName>
</protein>